<feature type="region of interest" description="Disordered" evidence="1">
    <location>
        <begin position="270"/>
        <end position="312"/>
    </location>
</feature>
<feature type="compositionally biased region" description="Polar residues" evidence="1">
    <location>
        <begin position="171"/>
        <end position="186"/>
    </location>
</feature>
<name>A0A2P4Y4P0_9STRA</name>
<dbReference type="SUPFAM" id="SSF53254">
    <property type="entry name" value="Phosphoglycerate mutase-like"/>
    <property type="match status" value="1"/>
</dbReference>
<dbReference type="OrthoDB" id="442970at2759"/>
<evidence type="ECO:0000313" key="2">
    <source>
        <dbReference type="EMBL" id="POM72795.1"/>
    </source>
</evidence>
<feature type="region of interest" description="Disordered" evidence="1">
    <location>
        <begin position="145"/>
        <end position="193"/>
    </location>
</feature>
<dbReference type="InterPro" id="IPR029033">
    <property type="entry name" value="His_PPase_superfam"/>
</dbReference>
<dbReference type="AlphaFoldDB" id="A0A2P4Y4P0"/>
<dbReference type="PANTHER" id="PTHR48100:SF1">
    <property type="entry name" value="HISTIDINE PHOSPHATASE FAMILY PROTEIN-RELATED"/>
    <property type="match status" value="1"/>
</dbReference>
<feature type="compositionally biased region" description="Low complexity" evidence="1">
    <location>
        <begin position="145"/>
        <end position="158"/>
    </location>
</feature>
<protein>
    <submittedName>
        <fullName evidence="2">Phosphoglycerate mutase family</fullName>
    </submittedName>
</protein>
<gene>
    <name evidence="2" type="ORF">PHPALM_10436</name>
</gene>
<dbReference type="CDD" id="cd07067">
    <property type="entry name" value="HP_PGM_like"/>
    <property type="match status" value="1"/>
</dbReference>
<dbReference type="EMBL" id="NCKW01005474">
    <property type="protein sequence ID" value="POM72795.1"/>
    <property type="molecule type" value="Genomic_DNA"/>
</dbReference>
<feature type="non-terminal residue" evidence="2">
    <location>
        <position position="1"/>
    </location>
</feature>
<dbReference type="InterPro" id="IPR013078">
    <property type="entry name" value="His_Pase_superF_clade-1"/>
</dbReference>
<keyword evidence="3" id="KW-1185">Reference proteome</keyword>
<feature type="region of interest" description="Disordered" evidence="1">
    <location>
        <begin position="229"/>
        <end position="257"/>
    </location>
</feature>
<feature type="compositionally biased region" description="Acidic residues" evidence="1">
    <location>
        <begin position="300"/>
        <end position="310"/>
    </location>
</feature>
<reference evidence="2 3" key="1">
    <citation type="journal article" date="2017" name="Genome Biol. Evol.">
        <title>Phytophthora megakarya and P. palmivora, closely related causal agents of cacao black pod rot, underwent increases in genome sizes and gene numbers by different mechanisms.</title>
        <authorList>
            <person name="Ali S.S."/>
            <person name="Shao J."/>
            <person name="Lary D.J."/>
            <person name="Kronmiller B."/>
            <person name="Shen D."/>
            <person name="Strem M.D."/>
            <person name="Amoako-Attah I."/>
            <person name="Akrofi A.Y."/>
            <person name="Begoude B.A."/>
            <person name="Ten Hoopen G.M."/>
            <person name="Coulibaly K."/>
            <person name="Kebe B.I."/>
            <person name="Melnick R.L."/>
            <person name="Guiltinan M.J."/>
            <person name="Tyler B.M."/>
            <person name="Meinhardt L.W."/>
            <person name="Bailey B.A."/>
        </authorList>
    </citation>
    <scope>NUCLEOTIDE SEQUENCE [LARGE SCALE GENOMIC DNA]</scope>
    <source>
        <strain evidence="3">sbr112.9</strain>
    </source>
</reference>
<dbReference type="PANTHER" id="PTHR48100">
    <property type="entry name" value="BROAD-SPECIFICITY PHOSPHATASE YOR283W-RELATED"/>
    <property type="match status" value="1"/>
</dbReference>
<dbReference type="GO" id="GO:0016791">
    <property type="term" value="F:phosphatase activity"/>
    <property type="evidence" value="ECO:0007669"/>
    <property type="project" value="TreeGrafter"/>
</dbReference>
<feature type="region of interest" description="Disordered" evidence="1">
    <location>
        <begin position="330"/>
        <end position="395"/>
    </location>
</feature>
<dbReference type="GO" id="GO:0005737">
    <property type="term" value="C:cytoplasm"/>
    <property type="evidence" value="ECO:0007669"/>
    <property type="project" value="TreeGrafter"/>
</dbReference>
<organism evidence="2 3">
    <name type="scientific">Phytophthora palmivora</name>
    <dbReference type="NCBI Taxonomy" id="4796"/>
    <lineage>
        <taxon>Eukaryota</taxon>
        <taxon>Sar</taxon>
        <taxon>Stramenopiles</taxon>
        <taxon>Oomycota</taxon>
        <taxon>Peronosporomycetes</taxon>
        <taxon>Peronosporales</taxon>
        <taxon>Peronosporaceae</taxon>
        <taxon>Phytophthora</taxon>
    </lineage>
</organism>
<feature type="region of interest" description="Disordered" evidence="1">
    <location>
        <begin position="1"/>
        <end position="21"/>
    </location>
</feature>
<dbReference type="Pfam" id="PF00300">
    <property type="entry name" value="His_Phos_1"/>
    <property type="match status" value="1"/>
</dbReference>
<proteinExistence type="predicted"/>
<dbReference type="Proteomes" id="UP000237271">
    <property type="component" value="Unassembled WGS sequence"/>
</dbReference>
<dbReference type="InterPro" id="IPR050275">
    <property type="entry name" value="PGM_Phosphatase"/>
</dbReference>
<dbReference type="Gene3D" id="3.40.50.1240">
    <property type="entry name" value="Phosphoglycerate mutase-like"/>
    <property type="match status" value="1"/>
</dbReference>
<sequence>FNLLSVGDLETDAQDRPTNPPKLLSVEVLWNPFEDIVPRAIKWSEEIVDENAQKKKKRERKATKDLKLLSFGDEEEAFQEEVDGGAKKSKKKKAKTMMSSHDLLDDRKLKSGVHAEVLQRVTETSGEMVIDEKKKQSRARLKAAVAAASVSSNHAQSADVSNEQNEDVEKNCNSTDAGVSATGSSSKRNDREEYAKLREELRKSKKAVPLLMGEEAKKLEKDRAFQNMLTPLQQQRQKYLQRKKSGNRSAREQDTLTKLKKFQATLFNVNKATPAKDVKSEEDAKKTKKASTESYHGQILEDDEDDDETNDDKSWMTAKLKFKKHIDDQFRAGNEPSTDDYMTIDSRNEKTQHSRGDSRKSADRDRGDLSRRSNGDSRHRDYYRRERRSEDRHSRRRPVNGFFTRINEASEPFHLFKEFRTEFQRKLEDFTKTDSNVKVVFFVRHGEGLHNEAIKLYGSERWYKKLATSNVHRDADLTPFGIQDAKTKGPPSIKAEMERESNEEIQARAKEFLSELFRTIPEHYVAVVSHFGFIEAVCAATLGTKVEAGKCEVVPLVLEAS</sequence>
<evidence type="ECO:0000256" key="1">
    <source>
        <dbReference type="SAM" id="MobiDB-lite"/>
    </source>
</evidence>
<accession>A0A2P4Y4P0</accession>
<feature type="compositionally biased region" description="Basic and acidic residues" evidence="1">
    <location>
        <begin position="346"/>
        <end position="393"/>
    </location>
</feature>
<comment type="caution">
    <text evidence="2">The sequence shown here is derived from an EMBL/GenBank/DDBJ whole genome shotgun (WGS) entry which is preliminary data.</text>
</comment>
<feature type="compositionally biased region" description="Basic and acidic residues" evidence="1">
    <location>
        <begin position="274"/>
        <end position="285"/>
    </location>
</feature>
<feature type="region of interest" description="Disordered" evidence="1">
    <location>
        <begin position="79"/>
        <end position="108"/>
    </location>
</feature>
<evidence type="ECO:0000313" key="3">
    <source>
        <dbReference type="Proteomes" id="UP000237271"/>
    </source>
</evidence>